<comment type="caution">
    <text evidence="6">The sequence shown here is derived from an EMBL/GenBank/DDBJ whole genome shotgun (WGS) entry which is preliminary data.</text>
</comment>
<dbReference type="Pfam" id="PF00079">
    <property type="entry name" value="Serpin"/>
    <property type="match status" value="1"/>
</dbReference>
<feature type="domain" description="Serpin" evidence="5">
    <location>
        <begin position="18"/>
        <end position="377"/>
    </location>
</feature>
<dbReference type="PANTHER" id="PTHR11461">
    <property type="entry name" value="SERINE PROTEASE INHIBITOR, SERPIN"/>
    <property type="match status" value="1"/>
</dbReference>
<sequence length="378" mass="42503">MAWTDIEHVTSGNAKFANKFYNILSRKEGNVFFSPLSAHTVLAMAYQGAAKETAKQFASTLQVPDNQVAANGYNTIMSSLNKIQGVTLHIANKIFVMNGFPLNDAFKNTTKKLFLSKTVSVDFGDNVKSADKINKWVKNKTNAKIKDLIAPDSLNSLTRLVLVNAVYFKGAWDDTFDKKDTVTAPFFITETPENKVDCQMMRKTAYYDYRIDEELDAKIVELPYRNLNVSMVVILPNLIDGITKLEEKLMNVDLTTLTENMENEELELSLPKFKMETTMDLKPILEEMGLGTIFDASNADFSEIAETEERLYVNQVVQKAFFEVNEKGAEASAAASVQIMLCCYSPQFQFLADHPFVILLQVKYENSVNILFCGNIVT</sequence>
<keyword evidence="3" id="KW-0722">Serine protease inhibitor</keyword>
<dbReference type="PANTHER" id="PTHR11461:SF211">
    <property type="entry name" value="GH10112P-RELATED"/>
    <property type="match status" value="1"/>
</dbReference>
<proteinExistence type="inferred from homology"/>
<keyword evidence="7" id="KW-1185">Reference proteome</keyword>
<dbReference type="GO" id="GO:0004867">
    <property type="term" value="F:serine-type endopeptidase inhibitor activity"/>
    <property type="evidence" value="ECO:0007669"/>
    <property type="project" value="UniProtKB-KW"/>
</dbReference>
<dbReference type="InterPro" id="IPR036186">
    <property type="entry name" value="Serpin_sf"/>
</dbReference>
<comment type="similarity">
    <text evidence="1 4">Belongs to the serpin family.</text>
</comment>
<dbReference type="Proteomes" id="UP000801492">
    <property type="component" value="Unassembled WGS sequence"/>
</dbReference>
<keyword evidence="2" id="KW-0646">Protease inhibitor</keyword>
<dbReference type="InterPro" id="IPR042185">
    <property type="entry name" value="Serpin_sf_2"/>
</dbReference>
<evidence type="ECO:0000313" key="6">
    <source>
        <dbReference type="EMBL" id="KAF2899766.1"/>
    </source>
</evidence>
<protein>
    <recommendedName>
        <fullName evidence="5">Serpin domain-containing protein</fullName>
    </recommendedName>
</protein>
<reference evidence="6" key="1">
    <citation type="submission" date="2019-08" db="EMBL/GenBank/DDBJ databases">
        <title>The genome of the North American firefly Photinus pyralis.</title>
        <authorList>
            <consortium name="Photinus pyralis genome working group"/>
            <person name="Fallon T.R."/>
            <person name="Sander Lower S.E."/>
            <person name="Weng J.-K."/>
        </authorList>
    </citation>
    <scope>NUCLEOTIDE SEQUENCE</scope>
    <source>
        <strain evidence="6">TRF0915ILg1</strain>
        <tissue evidence="6">Whole body</tissue>
    </source>
</reference>
<dbReference type="InterPro" id="IPR000215">
    <property type="entry name" value="Serpin_fam"/>
</dbReference>
<dbReference type="Gene3D" id="3.30.497.10">
    <property type="entry name" value="Antithrombin, subunit I, domain 2"/>
    <property type="match status" value="1"/>
</dbReference>
<evidence type="ECO:0000256" key="4">
    <source>
        <dbReference type="RuleBase" id="RU000411"/>
    </source>
</evidence>
<dbReference type="InterPro" id="IPR042178">
    <property type="entry name" value="Serpin_sf_1"/>
</dbReference>
<evidence type="ECO:0000259" key="5">
    <source>
        <dbReference type="SMART" id="SM00093"/>
    </source>
</evidence>
<dbReference type="GO" id="GO:0005615">
    <property type="term" value="C:extracellular space"/>
    <property type="evidence" value="ECO:0007669"/>
    <property type="project" value="InterPro"/>
</dbReference>
<dbReference type="SUPFAM" id="SSF56574">
    <property type="entry name" value="Serpins"/>
    <property type="match status" value="1"/>
</dbReference>
<dbReference type="OrthoDB" id="671595at2759"/>
<name>A0A8K0DAB8_IGNLU</name>
<organism evidence="6 7">
    <name type="scientific">Ignelater luminosus</name>
    <name type="common">Cucubano</name>
    <name type="synonym">Pyrophorus luminosus</name>
    <dbReference type="NCBI Taxonomy" id="2038154"/>
    <lineage>
        <taxon>Eukaryota</taxon>
        <taxon>Metazoa</taxon>
        <taxon>Ecdysozoa</taxon>
        <taxon>Arthropoda</taxon>
        <taxon>Hexapoda</taxon>
        <taxon>Insecta</taxon>
        <taxon>Pterygota</taxon>
        <taxon>Neoptera</taxon>
        <taxon>Endopterygota</taxon>
        <taxon>Coleoptera</taxon>
        <taxon>Polyphaga</taxon>
        <taxon>Elateriformia</taxon>
        <taxon>Elateroidea</taxon>
        <taxon>Elateridae</taxon>
        <taxon>Agrypninae</taxon>
        <taxon>Pyrophorini</taxon>
        <taxon>Ignelater</taxon>
    </lineage>
</organism>
<accession>A0A8K0DAB8</accession>
<dbReference type="AlphaFoldDB" id="A0A8K0DAB8"/>
<dbReference type="SMART" id="SM00093">
    <property type="entry name" value="SERPIN"/>
    <property type="match status" value="1"/>
</dbReference>
<evidence type="ECO:0000256" key="2">
    <source>
        <dbReference type="ARBA" id="ARBA00022690"/>
    </source>
</evidence>
<evidence type="ECO:0000256" key="3">
    <source>
        <dbReference type="ARBA" id="ARBA00022900"/>
    </source>
</evidence>
<dbReference type="InterPro" id="IPR023795">
    <property type="entry name" value="Serpin_CS"/>
</dbReference>
<dbReference type="Gene3D" id="2.30.39.10">
    <property type="entry name" value="Alpha-1-antitrypsin, domain 1"/>
    <property type="match status" value="1"/>
</dbReference>
<evidence type="ECO:0000313" key="7">
    <source>
        <dbReference type="Proteomes" id="UP000801492"/>
    </source>
</evidence>
<evidence type="ECO:0000256" key="1">
    <source>
        <dbReference type="ARBA" id="ARBA00009500"/>
    </source>
</evidence>
<dbReference type="CDD" id="cd19601">
    <property type="entry name" value="serpin42Da-like"/>
    <property type="match status" value="1"/>
</dbReference>
<dbReference type="EMBL" id="VTPC01002648">
    <property type="protein sequence ID" value="KAF2899766.1"/>
    <property type="molecule type" value="Genomic_DNA"/>
</dbReference>
<dbReference type="InterPro" id="IPR023796">
    <property type="entry name" value="Serpin_dom"/>
</dbReference>
<gene>
    <name evidence="6" type="ORF">ILUMI_06420</name>
</gene>
<dbReference type="PROSITE" id="PS00284">
    <property type="entry name" value="SERPIN"/>
    <property type="match status" value="1"/>
</dbReference>